<keyword evidence="3" id="KW-0805">Transcription regulation</keyword>
<dbReference type="PANTHER" id="PTHR47338:SF5">
    <property type="entry name" value="ZN(II)2CYS6 TRANSCRIPTION FACTOR (EUROFUNG)"/>
    <property type="match status" value="1"/>
</dbReference>
<accession>A0A9P9AFD2</accession>
<protein>
    <recommendedName>
        <fullName evidence="7">Zn(2)-C6 fungal-type domain-containing protein</fullName>
    </recommendedName>
</protein>
<dbReference type="GO" id="GO:0008270">
    <property type="term" value="F:zinc ion binding"/>
    <property type="evidence" value="ECO:0007669"/>
    <property type="project" value="InterPro"/>
</dbReference>
<name>A0A9P9AFD2_9PEZI</name>
<proteinExistence type="predicted"/>
<keyword evidence="4" id="KW-0804">Transcription</keyword>
<dbReference type="Pfam" id="PF00172">
    <property type="entry name" value="Zn_clus"/>
    <property type="match status" value="1"/>
</dbReference>
<dbReference type="PROSITE" id="PS50048">
    <property type="entry name" value="ZN2_CY6_FUNGAL_2"/>
    <property type="match status" value="1"/>
</dbReference>
<dbReference type="PROSITE" id="PS00463">
    <property type="entry name" value="ZN2_CY6_FUNGAL_1"/>
    <property type="match status" value="1"/>
</dbReference>
<feature type="domain" description="Zn(2)-C6 fungal-type" evidence="7">
    <location>
        <begin position="51"/>
        <end position="80"/>
    </location>
</feature>
<evidence type="ECO:0000256" key="3">
    <source>
        <dbReference type="ARBA" id="ARBA00023015"/>
    </source>
</evidence>
<dbReference type="InterPro" id="IPR001138">
    <property type="entry name" value="Zn2Cys6_DnaBD"/>
</dbReference>
<dbReference type="OrthoDB" id="2123952at2759"/>
<evidence type="ECO:0000313" key="9">
    <source>
        <dbReference type="Proteomes" id="UP000770015"/>
    </source>
</evidence>
<evidence type="ECO:0000256" key="4">
    <source>
        <dbReference type="ARBA" id="ARBA00023163"/>
    </source>
</evidence>
<evidence type="ECO:0000259" key="7">
    <source>
        <dbReference type="PROSITE" id="PS50048"/>
    </source>
</evidence>
<evidence type="ECO:0000256" key="5">
    <source>
        <dbReference type="ARBA" id="ARBA00023242"/>
    </source>
</evidence>
<dbReference type="AlphaFoldDB" id="A0A9P9AFD2"/>
<dbReference type="Proteomes" id="UP000770015">
    <property type="component" value="Unassembled WGS sequence"/>
</dbReference>
<comment type="caution">
    <text evidence="8">The sequence shown here is derived from an EMBL/GenBank/DDBJ whole genome shotgun (WGS) entry which is preliminary data.</text>
</comment>
<evidence type="ECO:0000256" key="6">
    <source>
        <dbReference type="SAM" id="MobiDB-lite"/>
    </source>
</evidence>
<keyword evidence="9" id="KW-1185">Reference proteome</keyword>
<comment type="subcellular location">
    <subcellularLocation>
        <location evidence="1">Nucleus</location>
    </subcellularLocation>
</comment>
<dbReference type="GO" id="GO:0005634">
    <property type="term" value="C:nucleus"/>
    <property type="evidence" value="ECO:0007669"/>
    <property type="project" value="UniProtKB-SubCell"/>
</dbReference>
<dbReference type="SUPFAM" id="SSF57701">
    <property type="entry name" value="Zn2/Cys6 DNA-binding domain"/>
    <property type="match status" value="1"/>
</dbReference>
<evidence type="ECO:0000313" key="8">
    <source>
        <dbReference type="EMBL" id="KAH6695177.1"/>
    </source>
</evidence>
<keyword evidence="2" id="KW-0479">Metal-binding</keyword>
<dbReference type="InterPro" id="IPR036864">
    <property type="entry name" value="Zn2-C6_fun-type_DNA-bd_sf"/>
</dbReference>
<reference evidence="8" key="1">
    <citation type="journal article" date="2021" name="Nat. Commun.">
        <title>Genetic determinants of endophytism in the Arabidopsis root mycobiome.</title>
        <authorList>
            <person name="Mesny F."/>
            <person name="Miyauchi S."/>
            <person name="Thiergart T."/>
            <person name="Pickel B."/>
            <person name="Atanasova L."/>
            <person name="Karlsson M."/>
            <person name="Huettel B."/>
            <person name="Barry K.W."/>
            <person name="Haridas S."/>
            <person name="Chen C."/>
            <person name="Bauer D."/>
            <person name="Andreopoulos W."/>
            <person name="Pangilinan J."/>
            <person name="LaButti K."/>
            <person name="Riley R."/>
            <person name="Lipzen A."/>
            <person name="Clum A."/>
            <person name="Drula E."/>
            <person name="Henrissat B."/>
            <person name="Kohler A."/>
            <person name="Grigoriev I.V."/>
            <person name="Martin F.M."/>
            <person name="Hacquard S."/>
        </authorList>
    </citation>
    <scope>NUCLEOTIDE SEQUENCE</scope>
    <source>
        <strain evidence="8">MPI-SDFR-AT-0117</strain>
    </source>
</reference>
<dbReference type="GO" id="GO:0000981">
    <property type="term" value="F:DNA-binding transcription factor activity, RNA polymerase II-specific"/>
    <property type="evidence" value="ECO:0007669"/>
    <property type="project" value="InterPro"/>
</dbReference>
<feature type="region of interest" description="Disordered" evidence="6">
    <location>
        <begin position="1"/>
        <end position="60"/>
    </location>
</feature>
<organism evidence="8 9">
    <name type="scientific">Plectosphaerella plurivora</name>
    <dbReference type="NCBI Taxonomy" id="936078"/>
    <lineage>
        <taxon>Eukaryota</taxon>
        <taxon>Fungi</taxon>
        <taxon>Dikarya</taxon>
        <taxon>Ascomycota</taxon>
        <taxon>Pezizomycotina</taxon>
        <taxon>Sordariomycetes</taxon>
        <taxon>Hypocreomycetidae</taxon>
        <taxon>Glomerellales</taxon>
        <taxon>Plectosphaerellaceae</taxon>
        <taxon>Plectosphaerella</taxon>
    </lineage>
</organism>
<dbReference type="PANTHER" id="PTHR47338">
    <property type="entry name" value="ZN(II)2CYS6 TRANSCRIPTION FACTOR (EUROFUNG)-RELATED"/>
    <property type="match status" value="1"/>
</dbReference>
<dbReference type="CDD" id="cd12148">
    <property type="entry name" value="fungal_TF_MHR"/>
    <property type="match status" value="1"/>
</dbReference>
<evidence type="ECO:0000256" key="2">
    <source>
        <dbReference type="ARBA" id="ARBA00022723"/>
    </source>
</evidence>
<dbReference type="InterPro" id="IPR050815">
    <property type="entry name" value="TF_fung"/>
</dbReference>
<dbReference type="Gene3D" id="4.10.240.10">
    <property type="entry name" value="Zn(2)-C6 fungal-type DNA-binding domain"/>
    <property type="match status" value="1"/>
</dbReference>
<evidence type="ECO:0000256" key="1">
    <source>
        <dbReference type="ARBA" id="ARBA00004123"/>
    </source>
</evidence>
<keyword evidence="5" id="KW-0539">Nucleus</keyword>
<dbReference type="CDD" id="cd00067">
    <property type="entry name" value="GAL4"/>
    <property type="match status" value="1"/>
</dbReference>
<gene>
    <name evidence="8" type="ORF">F5X68DRAFT_227171</name>
</gene>
<dbReference type="EMBL" id="JAGSXJ010000002">
    <property type="protein sequence ID" value="KAH6695177.1"/>
    <property type="molecule type" value="Genomic_DNA"/>
</dbReference>
<sequence>MHNNQEPRPRKRQRKNSDSDVTITATAAAKHPDSNPDNGEAQDGGESTGRACENCRRSKLRCSRTQPCTKCVAKRAECVYEESDKKRGPRPGYIEGLNGRMDTLEKLVLGQSLLFRGNDRTPTSVAALQKALQQERERLLELAESRLDAPADDESQIQEASRGPLQQIPPLLLHPPPVAPGPTSKFAAIGPTAGKARSPASTRSHVALSDVVYTQSPSSPPPLDVFLQVSEFYEQHLQPWLPVMPWPETTPRLQQPHLTWPPPPLSRVAASKPSDKPAHVVFSKSANMDQMRVSMLLQFILFGKGRATEVWALWGIGMHLAQVVVRTGLHLEDPHVTPAHYMQRRLLASMVSLQPFGDFNLGAYAYLIEATEVLTTVSAFAVRYGGVALGVNPRPDVRLFLKEFLELDSVLTNWKARLPVKYHHASYDEDGYMDHNLTLAHMTHNTSSILLYQSPRALFGLGAPGEALHRTLLPQCAIIKHGAKEIGRICTRFLFHRRYLVSPQFAFCQFSAARALLAYASWTGETVDEEYETLFTALAESAKRWAGVGHNHESSAEMSRLDNFAAMLHSRLKYDFKRPAAIDLTLPAVQLLEDAGIAPGVGNAQVSGVSPGYASGIPAECSPEMDNISGGRGAAPQVSSNAAGLLQSFVGGPEDEHHTVEVHNSEQLDDVLAQMALSGPESLDARLFSWEKDPTIEWPAESEGLLGGAPQ</sequence>
<dbReference type="SMART" id="SM00066">
    <property type="entry name" value="GAL4"/>
    <property type="match status" value="1"/>
</dbReference>